<name>A0A5B0NJX7_PUCGR</name>
<evidence type="ECO:0000313" key="3">
    <source>
        <dbReference type="Proteomes" id="UP000324748"/>
    </source>
</evidence>
<protein>
    <recommendedName>
        <fullName evidence="4">No apical meristem-associated C-terminal domain-containing protein</fullName>
    </recommendedName>
</protein>
<evidence type="ECO:0000256" key="1">
    <source>
        <dbReference type="SAM" id="MobiDB-lite"/>
    </source>
</evidence>
<organism evidence="2 3">
    <name type="scientific">Puccinia graminis f. sp. tritici</name>
    <dbReference type="NCBI Taxonomy" id="56615"/>
    <lineage>
        <taxon>Eukaryota</taxon>
        <taxon>Fungi</taxon>
        <taxon>Dikarya</taxon>
        <taxon>Basidiomycota</taxon>
        <taxon>Pucciniomycotina</taxon>
        <taxon>Pucciniomycetes</taxon>
        <taxon>Pucciniales</taxon>
        <taxon>Pucciniaceae</taxon>
        <taxon>Puccinia</taxon>
    </lineage>
</organism>
<evidence type="ECO:0000313" key="2">
    <source>
        <dbReference type="EMBL" id="KAA1088956.1"/>
    </source>
</evidence>
<feature type="region of interest" description="Disordered" evidence="1">
    <location>
        <begin position="1"/>
        <end position="74"/>
    </location>
</feature>
<dbReference type="Proteomes" id="UP000324748">
    <property type="component" value="Unassembled WGS sequence"/>
</dbReference>
<proteinExistence type="predicted"/>
<feature type="compositionally biased region" description="Low complexity" evidence="1">
    <location>
        <begin position="280"/>
        <end position="290"/>
    </location>
</feature>
<dbReference type="OrthoDB" id="2507825at2759"/>
<feature type="compositionally biased region" description="Polar residues" evidence="1">
    <location>
        <begin position="1"/>
        <end position="23"/>
    </location>
</feature>
<dbReference type="EMBL" id="VSWC01000093">
    <property type="protein sequence ID" value="KAA1088956.1"/>
    <property type="molecule type" value="Genomic_DNA"/>
</dbReference>
<feature type="region of interest" description="Disordered" evidence="1">
    <location>
        <begin position="409"/>
        <end position="441"/>
    </location>
</feature>
<feature type="region of interest" description="Disordered" evidence="1">
    <location>
        <begin position="280"/>
        <end position="346"/>
    </location>
</feature>
<sequence length="441" mass="48092">MGYHTGQSTAPYNPNFPYQNDPYSSVDPAAHNIDPQSVPLGGNPGQQLYGQPMELGRRDPLPLPQGSQQPAAADPIVTQPPAVIQQPAAVDPIVTQPPAVISKRKAKRTPQQMRLADHIAARKKADKEQKKANKEANAREKEANKRAKAIVKASKAAEKASRLKWSEEQTIELLKFVRMVKDDHTAAQVGGFTAFGKFFADYIEPEDAFPLLMGISNTARLARYRAVIDNWKVWDLILDMHGDNPAATGAGMTSSGDGYASLLNDSLLASSVPAAVVASSTATAASSPATIGRPPKTKGKRAAATGTPTPASKAPVSRPPTDGGSIPRRRGRTEEAPKKEDPTSTSMMMMMHKSQEASASWAVQERQRLDALRVEERQERQALEDSRADDCLAETRRLDRIRADEIRAAEKKSDAKELVRQDELRQAKDERDLALQQLKAD</sequence>
<feature type="compositionally biased region" description="Basic and acidic residues" evidence="1">
    <location>
        <begin position="332"/>
        <end position="342"/>
    </location>
</feature>
<reference evidence="2 3" key="1">
    <citation type="submission" date="2019-05" db="EMBL/GenBank/DDBJ databases">
        <title>Emergence of the Ug99 lineage of the wheat stem rust pathogen through somatic hybridization.</title>
        <authorList>
            <person name="Li F."/>
            <person name="Upadhyaya N.M."/>
            <person name="Sperschneider J."/>
            <person name="Matny O."/>
            <person name="Nguyen-Phuc H."/>
            <person name="Mago R."/>
            <person name="Raley C."/>
            <person name="Miller M.E."/>
            <person name="Silverstein K.A.T."/>
            <person name="Henningsen E."/>
            <person name="Hirsch C.D."/>
            <person name="Visser B."/>
            <person name="Pretorius Z.A."/>
            <person name="Steffenson B.J."/>
            <person name="Schwessinger B."/>
            <person name="Dodds P.N."/>
            <person name="Figueroa M."/>
        </authorList>
    </citation>
    <scope>NUCLEOTIDE SEQUENCE [LARGE SCALE GENOMIC DNA]</scope>
    <source>
        <strain evidence="2">21-0</strain>
    </source>
</reference>
<gene>
    <name evidence="2" type="ORF">PGT21_001898</name>
</gene>
<feature type="region of interest" description="Disordered" evidence="1">
    <location>
        <begin position="121"/>
        <end position="145"/>
    </location>
</feature>
<comment type="caution">
    <text evidence="2">The sequence shown here is derived from an EMBL/GenBank/DDBJ whole genome shotgun (WGS) entry which is preliminary data.</text>
</comment>
<evidence type="ECO:0008006" key="4">
    <source>
        <dbReference type="Google" id="ProtNLM"/>
    </source>
</evidence>
<feature type="compositionally biased region" description="Basic and acidic residues" evidence="1">
    <location>
        <begin position="409"/>
        <end position="433"/>
    </location>
</feature>
<dbReference type="AlphaFoldDB" id="A0A5B0NJX7"/>
<accession>A0A5B0NJX7</accession>
<keyword evidence="3" id="KW-1185">Reference proteome</keyword>